<evidence type="ECO:0000256" key="13">
    <source>
        <dbReference type="ARBA" id="ARBA00022777"/>
    </source>
</evidence>
<gene>
    <name evidence="18" type="primary">cobU</name>
    <name evidence="18" type="ORF">ACFPFM_34970</name>
</gene>
<evidence type="ECO:0000256" key="8">
    <source>
        <dbReference type="ARBA" id="ARBA00012016"/>
    </source>
</evidence>
<evidence type="ECO:0000256" key="16">
    <source>
        <dbReference type="ARBA" id="ARBA00029570"/>
    </source>
</evidence>
<comment type="catalytic activity">
    <reaction evidence="3">
        <text>adenosylcob(III)inamide + GTP = adenosylcob(III)inamide phosphate + GDP + H(+)</text>
        <dbReference type="Rhea" id="RHEA:15765"/>
        <dbReference type="ChEBI" id="CHEBI:2480"/>
        <dbReference type="ChEBI" id="CHEBI:15378"/>
        <dbReference type="ChEBI" id="CHEBI:37565"/>
        <dbReference type="ChEBI" id="CHEBI:58189"/>
        <dbReference type="ChEBI" id="CHEBI:58502"/>
        <dbReference type="EC" id="2.7.1.156"/>
    </reaction>
</comment>
<evidence type="ECO:0000256" key="17">
    <source>
        <dbReference type="ARBA" id="ARBA00030571"/>
    </source>
</evidence>
<evidence type="ECO:0000256" key="9">
    <source>
        <dbReference type="ARBA" id="ARBA00012523"/>
    </source>
</evidence>
<evidence type="ECO:0000256" key="10">
    <source>
        <dbReference type="ARBA" id="ARBA00022573"/>
    </source>
</evidence>
<dbReference type="Proteomes" id="UP001595833">
    <property type="component" value="Unassembled WGS sequence"/>
</dbReference>
<name>A0ABV9YBG4_9PSEU</name>
<evidence type="ECO:0000256" key="15">
    <source>
        <dbReference type="ARBA" id="ARBA00023134"/>
    </source>
</evidence>
<dbReference type="RefSeq" id="WP_344039877.1">
    <property type="nucleotide sequence ID" value="NZ_BAAAKE010000019.1"/>
</dbReference>
<dbReference type="GO" id="GO:0008820">
    <property type="term" value="F:cobinamide phosphate guanylyltransferase activity"/>
    <property type="evidence" value="ECO:0007669"/>
    <property type="project" value="UniProtKB-EC"/>
</dbReference>
<comment type="pathway">
    <text evidence="5">Cofactor biosynthesis; adenosylcobalamin biosynthesis; adenosylcobalamin from cob(II)yrinate a,c-diamide: step 6/7.</text>
</comment>
<keyword evidence="18" id="KW-0548">Nucleotidyltransferase</keyword>
<dbReference type="EC" id="2.7.7.62" evidence="9"/>
<evidence type="ECO:0000256" key="7">
    <source>
        <dbReference type="ARBA" id="ARBA00007490"/>
    </source>
</evidence>
<keyword evidence="10" id="KW-0169">Cobalamin biosynthesis</keyword>
<evidence type="ECO:0000313" key="19">
    <source>
        <dbReference type="Proteomes" id="UP001595833"/>
    </source>
</evidence>
<dbReference type="PANTHER" id="PTHR34848">
    <property type="match status" value="1"/>
</dbReference>
<evidence type="ECO:0000256" key="2">
    <source>
        <dbReference type="ARBA" id="ARBA00000711"/>
    </source>
</evidence>
<dbReference type="PANTHER" id="PTHR34848:SF1">
    <property type="entry name" value="BIFUNCTIONAL ADENOSYLCOBALAMIN BIOSYNTHESIS PROTEIN COBU"/>
    <property type="match status" value="1"/>
</dbReference>
<comment type="catalytic activity">
    <reaction evidence="1">
        <text>adenosylcob(III)inamide + ATP = adenosylcob(III)inamide phosphate + ADP + H(+)</text>
        <dbReference type="Rhea" id="RHEA:15769"/>
        <dbReference type="ChEBI" id="CHEBI:2480"/>
        <dbReference type="ChEBI" id="CHEBI:15378"/>
        <dbReference type="ChEBI" id="CHEBI:30616"/>
        <dbReference type="ChEBI" id="CHEBI:58502"/>
        <dbReference type="ChEBI" id="CHEBI:456216"/>
        <dbReference type="EC" id="2.7.1.156"/>
    </reaction>
</comment>
<sequence length="185" mass="19745">MTRRTLVLGGARSGKSAHAEGLLTDPVVTYVATARRYPDDPDWEERIALHVARRPVTWTTVEAPAPGDLPALLTATTPDDPPILVDDLATWLTGLLDDADAWEGRDPARVEAGCDELVRAVGSTRSRLVLVSAEVGLGVVPGTRSGRLFRDQLGSLNARLAEVCDEVLLVVAGIPLHLREAGGSR</sequence>
<dbReference type="GO" id="GO:0043752">
    <property type="term" value="F:adenosylcobinamide kinase activity"/>
    <property type="evidence" value="ECO:0007669"/>
    <property type="project" value="UniProtKB-EC"/>
</dbReference>
<accession>A0ABV9YBG4</accession>
<dbReference type="InterPro" id="IPR027417">
    <property type="entry name" value="P-loop_NTPase"/>
</dbReference>
<evidence type="ECO:0000256" key="14">
    <source>
        <dbReference type="ARBA" id="ARBA00022840"/>
    </source>
</evidence>
<keyword evidence="12" id="KW-0547">Nucleotide-binding</keyword>
<comment type="catalytic activity">
    <reaction evidence="2">
        <text>adenosylcob(III)inamide phosphate + GTP + H(+) = adenosylcob(III)inamide-GDP + diphosphate</text>
        <dbReference type="Rhea" id="RHEA:22712"/>
        <dbReference type="ChEBI" id="CHEBI:15378"/>
        <dbReference type="ChEBI" id="CHEBI:33019"/>
        <dbReference type="ChEBI" id="CHEBI:37565"/>
        <dbReference type="ChEBI" id="CHEBI:58502"/>
        <dbReference type="ChEBI" id="CHEBI:60487"/>
        <dbReference type="EC" id="2.7.7.62"/>
    </reaction>
</comment>
<protein>
    <recommendedName>
        <fullName evidence="16">Adenosylcobinamide kinase</fullName>
        <ecNumber evidence="8">2.7.1.156</ecNumber>
        <ecNumber evidence="9">2.7.7.62</ecNumber>
    </recommendedName>
    <alternativeName>
        <fullName evidence="17">Adenosylcobinamide-phosphate guanylyltransferase</fullName>
    </alternativeName>
</protein>
<dbReference type="Gene3D" id="3.40.50.300">
    <property type="entry name" value="P-loop containing nucleotide triphosphate hydrolases"/>
    <property type="match status" value="1"/>
</dbReference>
<evidence type="ECO:0000313" key="18">
    <source>
        <dbReference type="EMBL" id="MFC5058945.1"/>
    </source>
</evidence>
<evidence type="ECO:0000256" key="6">
    <source>
        <dbReference type="ARBA" id="ARBA00005159"/>
    </source>
</evidence>
<dbReference type="EC" id="2.7.1.156" evidence="8"/>
<dbReference type="NCBIfam" id="NF004469">
    <property type="entry name" value="PRK05800.1"/>
    <property type="match status" value="1"/>
</dbReference>
<reference evidence="19" key="1">
    <citation type="journal article" date="2019" name="Int. J. Syst. Evol. Microbiol.">
        <title>The Global Catalogue of Microorganisms (GCM) 10K type strain sequencing project: providing services to taxonomists for standard genome sequencing and annotation.</title>
        <authorList>
            <consortium name="The Broad Institute Genomics Platform"/>
            <consortium name="The Broad Institute Genome Sequencing Center for Infectious Disease"/>
            <person name="Wu L."/>
            <person name="Ma J."/>
        </authorList>
    </citation>
    <scope>NUCLEOTIDE SEQUENCE [LARGE SCALE GENOMIC DNA]</scope>
    <source>
        <strain evidence="19">KCTC 12848</strain>
    </source>
</reference>
<comment type="pathway">
    <text evidence="6">Cofactor biosynthesis; adenosylcobalamin biosynthesis; adenosylcobalamin from cob(II)yrinate a,c-diamide: step 5/7.</text>
</comment>
<proteinExistence type="inferred from homology"/>
<dbReference type="InterPro" id="IPR003203">
    <property type="entry name" value="CobU/CobP"/>
</dbReference>
<comment type="function">
    <text evidence="4">Catalyzes ATP-dependent phosphorylation of adenosylcobinamide and addition of GMP to adenosylcobinamide phosphate.</text>
</comment>
<evidence type="ECO:0000256" key="11">
    <source>
        <dbReference type="ARBA" id="ARBA00022679"/>
    </source>
</evidence>
<organism evidence="18 19">
    <name type="scientific">Saccharothrix xinjiangensis</name>
    <dbReference type="NCBI Taxonomy" id="204798"/>
    <lineage>
        <taxon>Bacteria</taxon>
        <taxon>Bacillati</taxon>
        <taxon>Actinomycetota</taxon>
        <taxon>Actinomycetes</taxon>
        <taxon>Pseudonocardiales</taxon>
        <taxon>Pseudonocardiaceae</taxon>
        <taxon>Saccharothrix</taxon>
    </lineage>
</organism>
<dbReference type="Pfam" id="PF02283">
    <property type="entry name" value="CobU"/>
    <property type="match status" value="1"/>
</dbReference>
<evidence type="ECO:0000256" key="1">
    <source>
        <dbReference type="ARBA" id="ARBA00000312"/>
    </source>
</evidence>
<keyword evidence="15" id="KW-0342">GTP-binding</keyword>
<dbReference type="EMBL" id="JBHSJB010000035">
    <property type="protein sequence ID" value="MFC5058945.1"/>
    <property type="molecule type" value="Genomic_DNA"/>
</dbReference>
<evidence type="ECO:0000256" key="5">
    <source>
        <dbReference type="ARBA" id="ARBA00004692"/>
    </source>
</evidence>
<keyword evidence="19" id="KW-1185">Reference proteome</keyword>
<keyword evidence="14" id="KW-0067">ATP-binding</keyword>
<comment type="caution">
    <text evidence="18">The sequence shown here is derived from an EMBL/GenBank/DDBJ whole genome shotgun (WGS) entry which is preliminary data.</text>
</comment>
<evidence type="ECO:0000256" key="4">
    <source>
        <dbReference type="ARBA" id="ARBA00003889"/>
    </source>
</evidence>
<comment type="similarity">
    <text evidence="7">Belongs to the CobU/CobP family.</text>
</comment>
<evidence type="ECO:0000256" key="3">
    <source>
        <dbReference type="ARBA" id="ARBA00001522"/>
    </source>
</evidence>
<keyword evidence="13 18" id="KW-0418">Kinase</keyword>
<keyword evidence="11 18" id="KW-0808">Transferase</keyword>
<dbReference type="CDD" id="cd00544">
    <property type="entry name" value="CobU"/>
    <property type="match status" value="1"/>
</dbReference>
<dbReference type="SUPFAM" id="SSF52540">
    <property type="entry name" value="P-loop containing nucleoside triphosphate hydrolases"/>
    <property type="match status" value="1"/>
</dbReference>
<evidence type="ECO:0000256" key="12">
    <source>
        <dbReference type="ARBA" id="ARBA00022741"/>
    </source>
</evidence>
<dbReference type="PIRSF" id="PIRSF006135">
    <property type="entry name" value="CobU"/>
    <property type="match status" value="1"/>
</dbReference>